<dbReference type="PANTHER" id="PTHR23077">
    <property type="entry name" value="AAA-FAMILY ATPASE"/>
    <property type="match status" value="1"/>
</dbReference>
<evidence type="ECO:0000313" key="16">
    <source>
        <dbReference type="Proteomes" id="UP000799441"/>
    </source>
</evidence>
<keyword evidence="5" id="KW-0547">Nucleotide-binding</keyword>
<dbReference type="SUPFAM" id="SSF50692">
    <property type="entry name" value="ADC-like"/>
    <property type="match status" value="1"/>
</dbReference>
<evidence type="ECO:0000256" key="2">
    <source>
        <dbReference type="ARBA" id="ARBA00006914"/>
    </source>
</evidence>
<keyword evidence="8" id="KW-0653">Protein transport</keyword>
<dbReference type="InterPro" id="IPR003593">
    <property type="entry name" value="AAA+_ATPase"/>
</dbReference>
<accession>A0A9P4UUX6</accession>
<evidence type="ECO:0000256" key="13">
    <source>
        <dbReference type="SAM" id="MobiDB-lite"/>
    </source>
</evidence>
<feature type="region of interest" description="Disordered" evidence="13">
    <location>
        <begin position="760"/>
        <end position="801"/>
    </location>
</feature>
<feature type="compositionally biased region" description="Low complexity" evidence="13">
    <location>
        <begin position="251"/>
        <end position="266"/>
    </location>
</feature>
<dbReference type="SUPFAM" id="SSF54585">
    <property type="entry name" value="Cdc48 domain 2-like"/>
    <property type="match status" value="1"/>
</dbReference>
<evidence type="ECO:0000256" key="6">
    <source>
        <dbReference type="ARBA" id="ARBA00022801"/>
    </source>
</evidence>
<organism evidence="15 16">
    <name type="scientific">Polychaeton citri CBS 116435</name>
    <dbReference type="NCBI Taxonomy" id="1314669"/>
    <lineage>
        <taxon>Eukaryota</taxon>
        <taxon>Fungi</taxon>
        <taxon>Dikarya</taxon>
        <taxon>Ascomycota</taxon>
        <taxon>Pezizomycotina</taxon>
        <taxon>Dothideomycetes</taxon>
        <taxon>Dothideomycetidae</taxon>
        <taxon>Capnodiales</taxon>
        <taxon>Capnodiaceae</taxon>
        <taxon>Polychaeton</taxon>
    </lineage>
</organism>
<dbReference type="InterPro" id="IPR050168">
    <property type="entry name" value="AAA_ATPase_domain"/>
</dbReference>
<feature type="region of interest" description="Disordered" evidence="13">
    <location>
        <begin position="1146"/>
        <end position="1167"/>
    </location>
</feature>
<comment type="catalytic activity">
    <reaction evidence="12">
        <text>ATP + H2O = ADP + phosphate + H(+)</text>
        <dbReference type="Rhea" id="RHEA:13065"/>
        <dbReference type="ChEBI" id="CHEBI:15377"/>
        <dbReference type="ChEBI" id="CHEBI:15378"/>
        <dbReference type="ChEBI" id="CHEBI:30616"/>
        <dbReference type="ChEBI" id="CHEBI:43474"/>
        <dbReference type="ChEBI" id="CHEBI:456216"/>
    </reaction>
    <physiologicalReaction direction="left-to-right" evidence="12">
        <dbReference type="Rhea" id="RHEA:13066"/>
    </physiologicalReaction>
</comment>
<feature type="region of interest" description="Disordered" evidence="13">
    <location>
        <begin position="529"/>
        <end position="548"/>
    </location>
</feature>
<dbReference type="Proteomes" id="UP000799441">
    <property type="component" value="Unassembled WGS sequence"/>
</dbReference>
<keyword evidence="6" id="KW-0378">Hydrolase</keyword>
<protein>
    <recommendedName>
        <fullName evidence="11">Peroxisomal ATPase PEX1</fullName>
    </recommendedName>
    <alternativeName>
        <fullName evidence="10">Peroxin-1</fullName>
    </alternativeName>
</protein>
<evidence type="ECO:0000256" key="9">
    <source>
        <dbReference type="ARBA" id="ARBA00023136"/>
    </source>
</evidence>
<feature type="compositionally biased region" description="Low complexity" evidence="13">
    <location>
        <begin position="1198"/>
        <end position="1208"/>
    </location>
</feature>
<dbReference type="AlphaFoldDB" id="A0A9P4UUX6"/>
<feature type="domain" description="AAA+ ATPase" evidence="14">
    <location>
        <begin position="921"/>
        <end position="1057"/>
    </location>
</feature>
<dbReference type="GO" id="GO:0016558">
    <property type="term" value="P:protein import into peroxisome matrix"/>
    <property type="evidence" value="ECO:0007669"/>
    <property type="project" value="TreeGrafter"/>
</dbReference>
<feature type="region of interest" description="Disordered" evidence="13">
    <location>
        <begin position="1191"/>
        <end position="1226"/>
    </location>
</feature>
<keyword evidence="7" id="KW-0067">ATP-binding</keyword>
<dbReference type="CDD" id="cd19526">
    <property type="entry name" value="RecA-like_PEX1_r2"/>
    <property type="match status" value="1"/>
</dbReference>
<proteinExistence type="inferred from homology"/>
<evidence type="ECO:0000256" key="11">
    <source>
        <dbReference type="ARBA" id="ARBA00034532"/>
    </source>
</evidence>
<dbReference type="Gene3D" id="3.10.330.10">
    <property type="match status" value="1"/>
</dbReference>
<sequence>MVDTRYTSMASSRGAKAAAAELVLLPSLKNCLVNLPSSLVSVLLNANTIAQNVVVELIYRPQSTVSAAPSTASDGRRQQSVFAGWTGMQSQTKAGLLVGREGMSRSERGDNAKDVPTVELDATFGHLLNLSSGMKVEIKLHLEPPQAHTVNIEPLTATDWEIIELHARFLEMNFLSQVRALPNPAAGHSHPLTLHLTPTSTANITVTSLTPTPATQHAFMKISPDAEVIVAPKTRQQQRQSSARDNRSVTSRQSAGARSGRSVRQRSAQEEEKARPPLFVRAVTRSLRNDDLFDLQIDDMTDEGLKVWVDRDHLLSKTFRGVTWVAVTLIRPAGLQETVDPQQQQQQPQQQPAQKVVARLFSWEDAPSSSHAAISSLLCGALSADGIVGGIVRIEPASTPLPKTASAMKEPSQHASKDAIVKRLRVTPFIPTSTDRNATRATYGSSGSGFRFGGETKAQQEESAAKIRTIFGKSLFEGPLTDGMLLPPQDGWPGGIIDFDPPPPADPSKPRLHWLHGEGRKLDIAVQPETAPIKSTQPPGEPIPDEKPTMVGIDSLLGQLQSGLLHGSSALVTGGLGSGKTCLTQLLAHQLRNEWLYSVTYLSCRTLTSEDTRVKQIKETLHRTFALAAWNARLGGKSLVILDDLDKLCPVEQELQMDANGRSNLVSELLCGLVRQFCARDSGVVLLATAQSKEAVNSIVVGGHVVRDIVALKAPSKEGRRKVLEMLVHQGNGQDAHNRNAQASGVAGQLVNGNAKNEWIEGFDDEERPRSSSSRTNGSRPSITERDSFDGGHANNGDDDSFAVDPDLDLLEIAGQTDGYMPGDLHLLVSRARSEALIRVMSVDDSPLSSLSSSAPTISAVDFAAGLKNFTPASLRNVTLQQSTTTFAAIGGLNETRQTLLETLQYPTTYSPLFSRCPLRLRSGLLLYGFPGCGKTLLASAIAGECNLNFISVKGPEILNKYIGASEKSVRDLFERAEAARPCVLFFDEFDSIAPKRGHDSTGVTDRVVNMLLTMMDGAEGLQGVYVLAATSRPDLIDPALLRPGRLDKSLLCGMPTLKDRQEILRAVSQSLKIEDDEDFAEVAARTDGYSGADLQAVVYNAHLLAIHDLLGGVGGSLGNDEDFGNGGAKSSSRKSTEVPFTYFRPSDFEHASDPASSKPTSGTAQATLAAERAEIASALSSLQLIRRKTKELNRPASSSHQRNQSSSLGRKGETASNTPEPVIKRQHLEKSLAETRSSISKLERQRLERIYREFVVGRSGEMSDGSGSMEVGGRTSLM</sequence>
<evidence type="ECO:0000256" key="12">
    <source>
        <dbReference type="ARBA" id="ARBA00048778"/>
    </source>
</evidence>
<dbReference type="EMBL" id="MU003767">
    <property type="protein sequence ID" value="KAF2725580.1"/>
    <property type="molecule type" value="Genomic_DNA"/>
</dbReference>
<dbReference type="OrthoDB" id="2187at2759"/>
<dbReference type="Gene3D" id="1.10.8.60">
    <property type="match status" value="2"/>
</dbReference>
<evidence type="ECO:0000256" key="5">
    <source>
        <dbReference type="ARBA" id="ARBA00022741"/>
    </source>
</evidence>
<evidence type="ECO:0000256" key="8">
    <source>
        <dbReference type="ARBA" id="ARBA00022927"/>
    </source>
</evidence>
<evidence type="ECO:0000256" key="7">
    <source>
        <dbReference type="ARBA" id="ARBA00022840"/>
    </source>
</evidence>
<dbReference type="Pfam" id="PF17862">
    <property type="entry name" value="AAA_lid_3"/>
    <property type="match status" value="1"/>
</dbReference>
<dbReference type="FunFam" id="3.40.50.300:FF:000149">
    <property type="entry name" value="Nuclear valosin-containing protein-like"/>
    <property type="match status" value="1"/>
</dbReference>
<dbReference type="GO" id="GO:0005778">
    <property type="term" value="C:peroxisomal membrane"/>
    <property type="evidence" value="ECO:0007669"/>
    <property type="project" value="TreeGrafter"/>
</dbReference>
<dbReference type="InterPro" id="IPR009010">
    <property type="entry name" value="Asp_de-COase-like_dom_sf"/>
</dbReference>
<dbReference type="InterPro" id="IPR027417">
    <property type="entry name" value="P-loop_NTPase"/>
</dbReference>
<dbReference type="GO" id="GO:0005829">
    <property type="term" value="C:cytosol"/>
    <property type="evidence" value="ECO:0007669"/>
    <property type="project" value="TreeGrafter"/>
</dbReference>
<dbReference type="SMART" id="SM00382">
    <property type="entry name" value="AAA"/>
    <property type="match status" value="2"/>
</dbReference>
<dbReference type="InterPro" id="IPR015342">
    <property type="entry name" value="PEX1-N_C-lobe"/>
</dbReference>
<keyword evidence="9" id="KW-0472">Membrane</keyword>
<evidence type="ECO:0000256" key="4">
    <source>
        <dbReference type="ARBA" id="ARBA00022593"/>
    </source>
</evidence>
<dbReference type="InterPro" id="IPR029067">
    <property type="entry name" value="CDC48_domain_2-like_sf"/>
</dbReference>
<dbReference type="FunFam" id="3.10.330.10:FF:000011">
    <property type="entry name" value="Peroxisome biogenesis protein peroxin 1"/>
    <property type="match status" value="1"/>
</dbReference>
<feature type="compositionally biased region" description="Polar residues" evidence="13">
    <location>
        <begin position="1155"/>
        <end position="1167"/>
    </location>
</feature>
<feature type="compositionally biased region" description="Low complexity" evidence="13">
    <location>
        <begin position="771"/>
        <end position="782"/>
    </location>
</feature>
<dbReference type="Gene3D" id="3.40.50.300">
    <property type="entry name" value="P-loop containing nucleotide triphosphate hydrolases"/>
    <property type="match status" value="2"/>
</dbReference>
<dbReference type="Pfam" id="PF09262">
    <property type="entry name" value="PEX-1N"/>
    <property type="match status" value="1"/>
</dbReference>
<dbReference type="PROSITE" id="PS00674">
    <property type="entry name" value="AAA"/>
    <property type="match status" value="1"/>
</dbReference>
<name>A0A9P4UUX6_9PEZI</name>
<dbReference type="GO" id="GO:0016887">
    <property type="term" value="F:ATP hydrolysis activity"/>
    <property type="evidence" value="ECO:0007669"/>
    <property type="project" value="InterPro"/>
</dbReference>
<keyword evidence="4" id="KW-0962">Peroxisome biogenesis</keyword>
<evidence type="ECO:0000313" key="15">
    <source>
        <dbReference type="EMBL" id="KAF2725580.1"/>
    </source>
</evidence>
<dbReference type="InterPro" id="IPR003960">
    <property type="entry name" value="ATPase_AAA_CS"/>
</dbReference>
<feature type="domain" description="AAA+ ATPase" evidence="14">
    <location>
        <begin position="566"/>
        <end position="716"/>
    </location>
</feature>
<feature type="region of interest" description="Disordered" evidence="13">
    <location>
        <begin position="233"/>
        <end position="277"/>
    </location>
</feature>
<dbReference type="PANTHER" id="PTHR23077:SF12">
    <property type="entry name" value="PEROXISOMAL ATPASE PEX1"/>
    <property type="match status" value="1"/>
</dbReference>
<comment type="subcellular location">
    <subcellularLocation>
        <location evidence="1">Membrane</location>
    </subcellularLocation>
</comment>
<dbReference type="GO" id="GO:0005524">
    <property type="term" value="F:ATP binding"/>
    <property type="evidence" value="ECO:0007669"/>
    <property type="project" value="UniProtKB-KW"/>
</dbReference>
<evidence type="ECO:0000259" key="14">
    <source>
        <dbReference type="SMART" id="SM00382"/>
    </source>
</evidence>
<dbReference type="SUPFAM" id="SSF52540">
    <property type="entry name" value="P-loop containing nucleoside triphosphate hydrolases"/>
    <property type="match status" value="2"/>
</dbReference>
<evidence type="ECO:0000256" key="10">
    <source>
        <dbReference type="ARBA" id="ARBA00032509"/>
    </source>
</evidence>
<comment type="caution">
    <text evidence="15">The sequence shown here is derived from an EMBL/GenBank/DDBJ whole genome shotgun (WGS) entry which is preliminary data.</text>
</comment>
<keyword evidence="16" id="KW-1185">Reference proteome</keyword>
<reference evidence="15" key="1">
    <citation type="journal article" date="2020" name="Stud. Mycol.">
        <title>101 Dothideomycetes genomes: a test case for predicting lifestyles and emergence of pathogens.</title>
        <authorList>
            <person name="Haridas S."/>
            <person name="Albert R."/>
            <person name="Binder M."/>
            <person name="Bloem J."/>
            <person name="Labutti K."/>
            <person name="Salamov A."/>
            <person name="Andreopoulos B."/>
            <person name="Baker S."/>
            <person name="Barry K."/>
            <person name="Bills G."/>
            <person name="Bluhm B."/>
            <person name="Cannon C."/>
            <person name="Castanera R."/>
            <person name="Culley D."/>
            <person name="Daum C."/>
            <person name="Ezra D."/>
            <person name="Gonzalez J."/>
            <person name="Henrissat B."/>
            <person name="Kuo A."/>
            <person name="Liang C."/>
            <person name="Lipzen A."/>
            <person name="Lutzoni F."/>
            <person name="Magnuson J."/>
            <person name="Mondo S."/>
            <person name="Nolan M."/>
            <person name="Ohm R."/>
            <person name="Pangilinan J."/>
            <person name="Park H.-J."/>
            <person name="Ramirez L."/>
            <person name="Alfaro M."/>
            <person name="Sun H."/>
            <person name="Tritt A."/>
            <person name="Yoshinaga Y."/>
            <person name="Zwiers L.-H."/>
            <person name="Turgeon B."/>
            <person name="Goodwin S."/>
            <person name="Spatafora J."/>
            <person name="Crous P."/>
            <person name="Grigoriev I."/>
        </authorList>
    </citation>
    <scope>NUCLEOTIDE SEQUENCE</scope>
    <source>
        <strain evidence="15">CBS 116435</strain>
    </source>
</reference>
<evidence type="ECO:0000256" key="1">
    <source>
        <dbReference type="ARBA" id="ARBA00004370"/>
    </source>
</evidence>
<dbReference type="InterPro" id="IPR003959">
    <property type="entry name" value="ATPase_AAA_core"/>
</dbReference>
<comment type="similarity">
    <text evidence="2">Belongs to the AAA ATPase family.</text>
</comment>
<keyword evidence="3" id="KW-0813">Transport</keyword>
<dbReference type="InterPro" id="IPR041569">
    <property type="entry name" value="AAA_lid_3"/>
</dbReference>
<feature type="region of interest" description="Disordered" evidence="13">
    <location>
        <begin position="1260"/>
        <end position="1279"/>
    </location>
</feature>
<gene>
    <name evidence="15" type="ORF">K431DRAFT_329143</name>
</gene>
<evidence type="ECO:0000256" key="3">
    <source>
        <dbReference type="ARBA" id="ARBA00022448"/>
    </source>
</evidence>
<dbReference type="Pfam" id="PF00004">
    <property type="entry name" value="AAA"/>
    <property type="match status" value="2"/>
</dbReference>